<dbReference type="GO" id="GO:0043709">
    <property type="term" value="P:cell adhesion involved in single-species biofilm formation"/>
    <property type="evidence" value="ECO:0007669"/>
    <property type="project" value="TreeGrafter"/>
</dbReference>
<dbReference type="CDD" id="cd01949">
    <property type="entry name" value="GGDEF"/>
    <property type="match status" value="1"/>
</dbReference>
<name>A0A285EBJ5_9ACTN</name>
<dbReference type="Proteomes" id="UP000219514">
    <property type="component" value="Unassembled WGS sequence"/>
</dbReference>
<dbReference type="EMBL" id="OBDO01000004">
    <property type="protein sequence ID" value="SNX96498.1"/>
    <property type="molecule type" value="Genomic_DNA"/>
</dbReference>
<dbReference type="Pfam" id="PF00990">
    <property type="entry name" value="GGDEF"/>
    <property type="match status" value="1"/>
</dbReference>
<dbReference type="FunFam" id="3.30.70.270:FF:000001">
    <property type="entry name" value="Diguanylate cyclase domain protein"/>
    <property type="match status" value="1"/>
</dbReference>
<keyword evidence="1" id="KW-1133">Transmembrane helix</keyword>
<sequence length="324" mass="33275">MLILAVCAAALAGLTAVEAPRAVVAVASWAGVLVLLGAAAVCRFVSAETLDRVGFCVGLALGGVLLATTLNSMTGDASITGQSFLAFPVLWAASHLRRGAVVLVTTIAVAADALSLYILLPAETATTNLLFFGAVLVVMAVMLVRGHEKQEQLVAALQEQARVDALTGLVNRRVFDEALAGTVTGWAPAGTALVLIDVDSFKTINDSHGHPVGDSALVHLARILREQVRADDAVLARLGGDELAVLLPGCDAPAATRRAEQLGDAVRATPLLLPDGTLLTVSISLGVAHLPQGSDDLAALYSAADRALYEAKRAGRGRVAVASA</sequence>
<dbReference type="InterPro" id="IPR000160">
    <property type="entry name" value="GGDEF_dom"/>
</dbReference>
<feature type="transmembrane region" description="Helical" evidence="1">
    <location>
        <begin position="126"/>
        <end position="144"/>
    </location>
</feature>
<feature type="transmembrane region" description="Helical" evidence="1">
    <location>
        <begin position="26"/>
        <end position="46"/>
    </location>
</feature>
<dbReference type="PROSITE" id="PS50887">
    <property type="entry name" value="GGDEF"/>
    <property type="match status" value="1"/>
</dbReference>
<keyword evidence="1" id="KW-0812">Transmembrane</keyword>
<evidence type="ECO:0000313" key="3">
    <source>
        <dbReference type="EMBL" id="SNX96498.1"/>
    </source>
</evidence>
<dbReference type="NCBIfam" id="TIGR00254">
    <property type="entry name" value="GGDEF"/>
    <property type="match status" value="1"/>
</dbReference>
<feature type="transmembrane region" description="Helical" evidence="1">
    <location>
        <begin position="53"/>
        <end position="71"/>
    </location>
</feature>
<dbReference type="SMART" id="SM00267">
    <property type="entry name" value="GGDEF"/>
    <property type="match status" value="1"/>
</dbReference>
<keyword evidence="1" id="KW-0472">Membrane</keyword>
<dbReference type="SUPFAM" id="SSF55073">
    <property type="entry name" value="Nucleotide cyclase"/>
    <property type="match status" value="1"/>
</dbReference>
<dbReference type="PANTHER" id="PTHR45138:SF9">
    <property type="entry name" value="DIGUANYLATE CYCLASE DGCM-RELATED"/>
    <property type="match status" value="1"/>
</dbReference>
<evidence type="ECO:0000259" key="2">
    <source>
        <dbReference type="PROSITE" id="PS50887"/>
    </source>
</evidence>
<dbReference type="PANTHER" id="PTHR45138">
    <property type="entry name" value="REGULATORY COMPONENTS OF SENSORY TRANSDUCTION SYSTEM"/>
    <property type="match status" value="1"/>
</dbReference>
<dbReference type="InterPro" id="IPR050469">
    <property type="entry name" value="Diguanylate_Cyclase"/>
</dbReference>
<feature type="domain" description="GGDEF" evidence="2">
    <location>
        <begin position="189"/>
        <end position="324"/>
    </location>
</feature>
<dbReference type="InterPro" id="IPR043128">
    <property type="entry name" value="Rev_trsase/Diguanyl_cyclase"/>
</dbReference>
<protein>
    <submittedName>
        <fullName evidence="3">Diguanylate cyclase (GGDEF) domain-containing protein</fullName>
    </submittedName>
</protein>
<feature type="transmembrane region" description="Helical" evidence="1">
    <location>
        <begin position="100"/>
        <end position="120"/>
    </location>
</feature>
<evidence type="ECO:0000313" key="4">
    <source>
        <dbReference type="Proteomes" id="UP000219514"/>
    </source>
</evidence>
<organism evidence="3 4">
    <name type="scientific">Geodermatophilus sabuli</name>
    <dbReference type="NCBI Taxonomy" id="1564158"/>
    <lineage>
        <taxon>Bacteria</taxon>
        <taxon>Bacillati</taxon>
        <taxon>Actinomycetota</taxon>
        <taxon>Actinomycetes</taxon>
        <taxon>Geodermatophilales</taxon>
        <taxon>Geodermatophilaceae</taxon>
        <taxon>Geodermatophilus</taxon>
    </lineage>
</organism>
<dbReference type="Gene3D" id="3.30.70.270">
    <property type="match status" value="1"/>
</dbReference>
<keyword evidence="4" id="KW-1185">Reference proteome</keyword>
<proteinExistence type="predicted"/>
<dbReference type="InterPro" id="IPR029787">
    <property type="entry name" value="Nucleotide_cyclase"/>
</dbReference>
<evidence type="ECO:0000256" key="1">
    <source>
        <dbReference type="SAM" id="Phobius"/>
    </source>
</evidence>
<dbReference type="GO" id="GO:0005886">
    <property type="term" value="C:plasma membrane"/>
    <property type="evidence" value="ECO:0007669"/>
    <property type="project" value="TreeGrafter"/>
</dbReference>
<dbReference type="GO" id="GO:0052621">
    <property type="term" value="F:diguanylate cyclase activity"/>
    <property type="evidence" value="ECO:0007669"/>
    <property type="project" value="TreeGrafter"/>
</dbReference>
<gene>
    <name evidence="3" type="ORF">SAMN06893097_104212</name>
</gene>
<reference evidence="3 4" key="1">
    <citation type="submission" date="2017-09" db="EMBL/GenBank/DDBJ databases">
        <authorList>
            <person name="Ehlers B."/>
            <person name="Leendertz F.H."/>
        </authorList>
    </citation>
    <scope>NUCLEOTIDE SEQUENCE [LARGE SCALE GENOMIC DNA]</scope>
    <source>
        <strain evidence="3 4">DSM 46844</strain>
    </source>
</reference>
<accession>A0A285EBJ5</accession>
<dbReference type="GO" id="GO:1902201">
    <property type="term" value="P:negative regulation of bacterial-type flagellum-dependent cell motility"/>
    <property type="evidence" value="ECO:0007669"/>
    <property type="project" value="TreeGrafter"/>
</dbReference>
<dbReference type="AlphaFoldDB" id="A0A285EBJ5"/>